<dbReference type="EMBL" id="JADOTX010000001">
    <property type="protein sequence ID" value="MBG6070047.1"/>
    <property type="molecule type" value="Genomic_DNA"/>
</dbReference>
<comment type="caution">
    <text evidence="1">The sequence shown here is derived from an EMBL/GenBank/DDBJ whole genome shotgun (WGS) entry which is preliminary data.</text>
</comment>
<proteinExistence type="predicted"/>
<sequence length="370" mass="39868">MLEAALGRVSDSVRSRFFEALRGVQSDGTAGSDGIVLDGLNAAVESVANDSLLMSLAVPHDSIESLQEDVTLLARSGGMAAFDVFIGARRLRDEARALVERTHRPVELADLYVIIGQSASLMASTAFDLGHWNESTALARASTQYADLAGHASLKAWTYGLQMTLANWRNEPDSALSYFARAMRAAPEGEPRLRLRYIASRSHALLADSDSVTAVLAAAQRDREAAADRPDELATSTGGEFAFGEARAAACAAAAWLDLRNGEQAARYAREALQVYEALPSPRRPYSQISGTQIDVAAAHLHMRDKDGAANALCTVLDLPPQKRNASLAGRLSRVERLLSESPWDRDADARQLAEHIAAWLSETSARPLT</sequence>
<dbReference type="RefSeq" id="WP_231396512.1">
    <property type="nucleotide sequence ID" value="NZ_CP108567.1"/>
</dbReference>
<protein>
    <recommendedName>
        <fullName evidence="3">Transcriptional regulator</fullName>
    </recommendedName>
</protein>
<keyword evidence="2" id="KW-1185">Reference proteome</keyword>
<name>A0ABS0JSM6_9ACTN</name>
<reference evidence="1 2" key="1">
    <citation type="submission" date="2020-11" db="EMBL/GenBank/DDBJ databases">
        <title>Sequencing the genomes of 1000 actinobacteria strains.</title>
        <authorList>
            <person name="Klenk H.-P."/>
        </authorList>
    </citation>
    <scope>NUCLEOTIDE SEQUENCE [LARGE SCALE GENOMIC DNA]</scope>
    <source>
        <strain evidence="1 2">DSM 101692</strain>
    </source>
</reference>
<accession>A0ABS0JSM6</accession>
<evidence type="ECO:0008006" key="3">
    <source>
        <dbReference type="Google" id="ProtNLM"/>
    </source>
</evidence>
<organism evidence="1 2">
    <name type="scientific">Micromonospora ureilytica</name>
    <dbReference type="NCBI Taxonomy" id="709868"/>
    <lineage>
        <taxon>Bacteria</taxon>
        <taxon>Bacillati</taxon>
        <taxon>Actinomycetota</taxon>
        <taxon>Actinomycetes</taxon>
        <taxon>Micromonosporales</taxon>
        <taxon>Micromonosporaceae</taxon>
        <taxon>Micromonospora</taxon>
    </lineage>
</organism>
<dbReference type="Proteomes" id="UP000614915">
    <property type="component" value="Unassembled WGS sequence"/>
</dbReference>
<evidence type="ECO:0000313" key="1">
    <source>
        <dbReference type="EMBL" id="MBG6070047.1"/>
    </source>
</evidence>
<evidence type="ECO:0000313" key="2">
    <source>
        <dbReference type="Proteomes" id="UP000614915"/>
    </source>
</evidence>
<gene>
    <name evidence="1" type="ORF">IW248_006334</name>
</gene>